<gene>
    <name evidence="3" type="ORF">PISMIDRAFT_93675</name>
</gene>
<dbReference type="SUPFAM" id="SSF56219">
    <property type="entry name" value="DNase I-like"/>
    <property type="match status" value="1"/>
</dbReference>
<dbReference type="Gene3D" id="3.60.10.10">
    <property type="entry name" value="Endonuclease/exonuclease/phosphatase"/>
    <property type="match status" value="1"/>
</dbReference>
<organism evidence="3 4">
    <name type="scientific">Pisolithus microcarpus 441</name>
    <dbReference type="NCBI Taxonomy" id="765257"/>
    <lineage>
        <taxon>Eukaryota</taxon>
        <taxon>Fungi</taxon>
        <taxon>Dikarya</taxon>
        <taxon>Basidiomycota</taxon>
        <taxon>Agaricomycotina</taxon>
        <taxon>Agaricomycetes</taxon>
        <taxon>Agaricomycetidae</taxon>
        <taxon>Boletales</taxon>
        <taxon>Sclerodermatineae</taxon>
        <taxon>Pisolithaceae</taxon>
        <taxon>Pisolithus</taxon>
    </lineage>
</organism>
<evidence type="ECO:0000256" key="1">
    <source>
        <dbReference type="SAM" id="MobiDB-lite"/>
    </source>
</evidence>
<dbReference type="Pfam" id="PF14529">
    <property type="entry name" value="Exo_endo_phos_2"/>
    <property type="match status" value="1"/>
</dbReference>
<dbReference type="GO" id="GO:0003824">
    <property type="term" value="F:catalytic activity"/>
    <property type="evidence" value="ECO:0007669"/>
    <property type="project" value="InterPro"/>
</dbReference>
<protein>
    <recommendedName>
        <fullName evidence="2">Endonuclease/exonuclease/phosphatase domain-containing protein</fullName>
    </recommendedName>
</protein>
<evidence type="ECO:0000259" key="2">
    <source>
        <dbReference type="Pfam" id="PF14529"/>
    </source>
</evidence>
<evidence type="ECO:0000313" key="3">
    <source>
        <dbReference type="EMBL" id="KIK26981.1"/>
    </source>
</evidence>
<dbReference type="EMBL" id="KN833698">
    <property type="protein sequence ID" value="KIK26981.1"/>
    <property type="molecule type" value="Genomic_DNA"/>
</dbReference>
<feature type="region of interest" description="Disordered" evidence="1">
    <location>
        <begin position="72"/>
        <end position="121"/>
    </location>
</feature>
<accession>A0A0C9ZCL0</accession>
<keyword evidence="4" id="KW-1185">Reference proteome</keyword>
<evidence type="ECO:0000313" key="4">
    <source>
        <dbReference type="Proteomes" id="UP000054018"/>
    </source>
</evidence>
<dbReference type="InterPro" id="IPR036691">
    <property type="entry name" value="Endo/exonu/phosph_ase_sf"/>
</dbReference>
<proteinExistence type="predicted"/>
<dbReference type="OrthoDB" id="2680805at2759"/>
<sequence>MEELGLALDKALYALKAISVHATFPTDFIDKATSVYEKVTGSCLKQPQPTVNSNQDIVSVLTKLTREVEDLKRTHTNQPTSQPPRDSYATGPVIKPQSRSSTQPRPNPTLETRRLNNPMTRHHPARLVIQPVSPPPPDQRFSGKEIVDIINSSLKHKTKASVVAVKWNDKGNCIVIAHPAFTAEDLLPYNEEIAKSLLDRRALDGWSARPDKKWYRVLIHGVDTGKSDVDDIQDLNDFQGRPASELEDELLSQNPFMAGVHLMEPPRWIAHPDTLRQKVHSSIILTVSSQEEVDFLLSVGGAFMFGRYTTIKRYQDTKPVKQCTTCWSFDHFSARCTSSPRCRSCDWNLHHPLWSANDCPPSPKAEMLVDWTLENGLVMLNEKGTPTFFSHDGRSLSTLDLTFANHAAVTEEAVCNWRVDRDLSCDSDHFALTWSIDRASHPINNVTAQKYRWKDVDRDKRMAWKAKYTTEINERRWIFDQLALSEYPSPQTLEIAANELQNAIMAATKAHIPVRRDSKHARPWWSNDLSDCLQDIRDLRHAAATVRSITGDSDPDTIRLIKTARNRFKRKVRVAKKKWIEEELQKADPNEVWNFAKWPKGIRQYPTPAI</sequence>
<dbReference type="HOGENOM" id="CLU_448037_0_0_1"/>
<dbReference type="InterPro" id="IPR005135">
    <property type="entry name" value="Endo/exonuclease/phosphatase"/>
</dbReference>
<dbReference type="Proteomes" id="UP000054018">
    <property type="component" value="Unassembled WGS sequence"/>
</dbReference>
<dbReference type="AlphaFoldDB" id="A0A0C9ZCL0"/>
<reference evidence="4" key="2">
    <citation type="submission" date="2015-01" db="EMBL/GenBank/DDBJ databases">
        <title>Evolutionary Origins and Diversification of the Mycorrhizal Mutualists.</title>
        <authorList>
            <consortium name="DOE Joint Genome Institute"/>
            <consortium name="Mycorrhizal Genomics Consortium"/>
            <person name="Kohler A."/>
            <person name="Kuo A."/>
            <person name="Nagy L.G."/>
            <person name="Floudas D."/>
            <person name="Copeland A."/>
            <person name="Barry K.W."/>
            <person name="Cichocki N."/>
            <person name="Veneault-Fourrey C."/>
            <person name="LaButti K."/>
            <person name="Lindquist E.A."/>
            <person name="Lipzen A."/>
            <person name="Lundell T."/>
            <person name="Morin E."/>
            <person name="Murat C."/>
            <person name="Riley R."/>
            <person name="Ohm R."/>
            <person name="Sun H."/>
            <person name="Tunlid A."/>
            <person name="Henrissat B."/>
            <person name="Grigoriev I.V."/>
            <person name="Hibbett D.S."/>
            <person name="Martin F."/>
        </authorList>
    </citation>
    <scope>NUCLEOTIDE SEQUENCE [LARGE SCALE GENOMIC DNA]</scope>
    <source>
        <strain evidence="4">441</strain>
    </source>
</reference>
<reference evidence="3 4" key="1">
    <citation type="submission" date="2014-04" db="EMBL/GenBank/DDBJ databases">
        <authorList>
            <consortium name="DOE Joint Genome Institute"/>
            <person name="Kuo A."/>
            <person name="Kohler A."/>
            <person name="Costa M.D."/>
            <person name="Nagy L.G."/>
            <person name="Floudas D."/>
            <person name="Copeland A."/>
            <person name="Barry K.W."/>
            <person name="Cichocki N."/>
            <person name="Veneault-Fourrey C."/>
            <person name="LaButti K."/>
            <person name="Lindquist E.A."/>
            <person name="Lipzen A."/>
            <person name="Lundell T."/>
            <person name="Morin E."/>
            <person name="Murat C."/>
            <person name="Sun H."/>
            <person name="Tunlid A."/>
            <person name="Henrissat B."/>
            <person name="Grigoriev I.V."/>
            <person name="Hibbett D.S."/>
            <person name="Martin F."/>
            <person name="Nordberg H.P."/>
            <person name="Cantor M.N."/>
            <person name="Hua S.X."/>
        </authorList>
    </citation>
    <scope>NUCLEOTIDE SEQUENCE [LARGE SCALE GENOMIC DNA]</scope>
    <source>
        <strain evidence="3 4">441</strain>
    </source>
</reference>
<feature type="domain" description="Endonuclease/exonuclease/phosphatase" evidence="2">
    <location>
        <begin position="345"/>
        <end position="431"/>
    </location>
</feature>
<name>A0A0C9ZCL0_9AGAM</name>
<dbReference type="STRING" id="765257.A0A0C9ZCL0"/>
<feature type="non-terminal residue" evidence="3">
    <location>
        <position position="1"/>
    </location>
</feature>